<keyword evidence="2 3" id="KW-0560">Oxidoreductase</keyword>
<organism evidence="3 4">
    <name type="scientific">Pseudoneobacillus rhizosphaerae</name>
    <dbReference type="NCBI Taxonomy" id="2880968"/>
    <lineage>
        <taxon>Bacteria</taxon>
        <taxon>Bacillati</taxon>
        <taxon>Bacillota</taxon>
        <taxon>Bacilli</taxon>
        <taxon>Bacillales</taxon>
        <taxon>Bacillaceae</taxon>
        <taxon>Pseudoneobacillus</taxon>
    </lineage>
</organism>
<comment type="similarity">
    <text evidence="1">Belongs to the LDH2/MDH2 oxidoreductase family.</text>
</comment>
<sequence>MSEIILSEKELTLVAERLFLAGGLREQDAKTIAKDLVAANLRGLDSHGVSRIPMYLERIRRGVVKAQPDITVTKITSAVASVDGDDGMGFLAAHRAMDEAIKLAADSGIGLVGVKRSTHYGMASLYVQQALEAGYIALAYTNSSPALPVWGGRTAFLGASPFAAAVPGGQEETPFVLDMAMTVIARGKIRLAATHGEEIPLGLALDKDGAPTTDASEAFEGVCLPFGGAKGAALAMLMDLLAGVLTGANYGGDVKSLYFDHSEPQNVGHLFIAIKPDLFMSKEEFENRMDTFVSRVKSLPRAQGFDEILIPGEPEGRRTRERLDFGIPLTEEVRNSLLKEAEHLGIVISDVL</sequence>
<dbReference type="InterPro" id="IPR043143">
    <property type="entry name" value="Mal/L-sulf/L-lact_DH-like_NADP"/>
</dbReference>
<dbReference type="InterPro" id="IPR036111">
    <property type="entry name" value="Mal/L-sulfo/L-lacto_DH-like_sf"/>
</dbReference>
<dbReference type="GO" id="GO:0016491">
    <property type="term" value="F:oxidoreductase activity"/>
    <property type="evidence" value="ECO:0007669"/>
    <property type="project" value="UniProtKB-KW"/>
</dbReference>
<dbReference type="PANTHER" id="PTHR11091">
    <property type="entry name" value="OXIDOREDUCTASE-RELATED"/>
    <property type="match status" value="1"/>
</dbReference>
<dbReference type="EMBL" id="CAKJTG010000024">
    <property type="protein sequence ID" value="CAG9609833.1"/>
    <property type="molecule type" value="Genomic_DNA"/>
</dbReference>
<dbReference type="RefSeq" id="WP_230498069.1">
    <property type="nucleotide sequence ID" value="NZ_CAKJTG010000024.1"/>
</dbReference>
<dbReference type="AlphaFoldDB" id="A0A9C7GCP5"/>
<protein>
    <submittedName>
        <fullName evidence="3">Ureidoglycolate dehydrogenase (NAD(+))</fullName>
        <ecNumber evidence="3">1.1.1.350</ecNumber>
    </submittedName>
</protein>
<reference evidence="3" key="1">
    <citation type="submission" date="2021-10" db="EMBL/GenBank/DDBJ databases">
        <authorList>
            <person name="Criscuolo A."/>
        </authorList>
    </citation>
    <scope>NUCLEOTIDE SEQUENCE</scope>
    <source>
        <strain evidence="3">CIP111885</strain>
    </source>
</reference>
<dbReference type="InterPro" id="IPR043144">
    <property type="entry name" value="Mal/L-sulf/L-lact_DH-like_ah"/>
</dbReference>
<dbReference type="Pfam" id="PF02615">
    <property type="entry name" value="Ldh_2"/>
    <property type="match status" value="1"/>
</dbReference>
<dbReference type="PANTHER" id="PTHR11091:SF0">
    <property type="entry name" value="MALATE DEHYDROGENASE"/>
    <property type="match status" value="1"/>
</dbReference>
<dbReference type="Gene3D" id="3.30.1370.60">
    <property type="entry name" value="Hypothetical oxidoreductase yiak, domain 2"/>
    <property type="match status" value="1"/>
</dbReference>
<dbReference type="InterPro" id="IPR003767">
    <property type="entry name" value="Malate/L-lactate_DH-like"/>
</dbReference>
<evidence type="ECO:0000256" key="1">
    <source>
        <dbReference type="ARBA" id="ARBA00006056"/>
    </source>
</evidence>
<dbReference type="SUPFAM" id="SSF89733">
    <property type="entry name" value="L-sulfolactate dehydrogenase-like"/>
    <property type="match status" value="1"/>
</dbReference>
<gene>
    <name evidence="3" type="primary">allD</name>
    <name evidence="3" type="ORF">NEOCIP111885_03576</name>
</gene>
<evidence type="ECO:0000313" key="4">
    <source>
        <dbReference type="Proteomes" id="UP000789845"/>
    </source>
</evidence>
<comment type="caution">
    <text evidence="3">The sequence shown here is derived from an EMBL/GenBank/DDBJ whole genome shotgun (WGS) entry which is preliminary data.</text>
</comment>
<evidence type="ECO:0000256" key="2">
    <source>
        <dbReference type="ARBA" id="ARBA00023002"/>
    </source>
</evidence>
<dbReference type="EC" id="1.1.1.350" evidence="3"/>
<accession>A0A9C7GCP5</accession>
<evidence type="ECO:0000313" key="3">
    <source>
        <dbReference type="EMBL" id="CAG9609833.1"/>
    </source>
</evidence>
<dbReference type="Gene3D" id="1.10.1530.10">
    <property type="match status" value="1"/>
</dbReference>
<name>A0A9C7GCP5_9BACI</name>
<dbReference type="Proteomes" id="UP000789845">
    <property type="component" value="Unassembled WGS sequence"/>
</dbReference>
<proteinExistence type="inferred from homology"/>
<keyword evidence="4" id="KW-1185">Reference proteome</keyword>